<dbReference type="SUPFAM" id="SSF51735">
    <property type="entry name" value="NAD(P)-binding Rossmann-fold domains"/>
    <property type="match status" value="1"/>
</dbReference>
<dbReference type="FunFam" id="3.40.50.720:FF:000084">
    <property type="entry name" value="Short-chain dehydrogenase reductase"/>
    <property type="match status" value="1"/>
</dbReference>
<dbReference type="PANTHER" id="PTHR42760">
    <property type="entry name" value="SHORT-CHAIN DEHYDROGENASES/REDUCTASES FAMILY MEMBER"/>
    <property type="match status" value="1"/>
</dbReference>
<evidence type="ECO:0000313" key="2">
    <source>
        <dbReference type="EMBL" id="MST55795.1"/>
    </source>
</evidence>
<proteinExistence type="inferred from homology"/>
<dbReference type="RefSeq" id="WP_154528890.1">
    <property type="nucleotide sequence ID" value="NZ_VUNH01000007.1"/>
</dbReference>
<dbReference type="CDD" id="cd05233">
    <property type="entry name" value="SDR_c"/>
    <property type="match status" value="1"/>
</dbReference>
<dbReference type="Proteomes" id="UP000473699">
    <property type="component" value="Unassembled WGS sequence"/>
</dbReference>
<comment type="caution">
    <text evidence="2">The sequence shown here is derived from an EMBL/GenBank/DDBJ whole genome shotgun (WGS) entry which is preliminary data.</text>
</comment>
<dbReference type="InterPro" id="IPR036291">
    <property type="entry name" value="NAD(P)-bd_dom_sf"/>
</dbReference>
<dbReference type="Pfam" id="PF13561">
    <property type="entry name" value="adh_short_C2"/>
    <property type="match status" value="1"/>
</dbReference>
<dbReference type="InterPro" id="IPR020904">
    <property type="entry name" value="Sc_DH/Rdtase_CS"/>
</dbReference>
<dbReference type="PROSITE" id="PS00061">
    <property type="entry name" value="ADH_SHORT"/>
    <property type="match status" value="1"/>
</dbReference>
<organism evidence="2 3">
    <name type="scientific">Pyramidobacter porci</name>
    <dbReference type="NCBI Taxonomy" id="2605789"/>
    <lineage>
        <taxon>Bacteria</taxon>
        <taxon>Thermotogati</taxon>
        <taxon>Synergistota</taxon>
        <taxon>Synergistia</taxon>
        <taxon>Synergistales</taxon>
        <taxon>Dethiosulfovibrionaceae</taxon>
        <taxon>Pyramidobacter</taxon>
    </lineage>
</organism>
<dbReference type="GO" id="GO:0048038">
    <property type="term" value="F:quinone binding"/>
    <property type="evidence" value="ECO:0007669"/>
    <property type="project" value="TreeGrafter"/>
</dbReference>
<dbReference type="Gene3D" id="3.40.50.720">
    <property type="entry name" value="NAD(P)-binding Rossmann-like Domain"/>
    <property type="match status" value="1"/>
</dbReference>
<dbReference type="NCBIfam" id="NF005559">
    <property type="entry name" value="PRK07231.1"/>
    <property type="match status" value="1"/>
</dbReference>
<gene>
    <name evidence="2" type="ORF">FYJ74_07085</name>
</gene>
<accession>A0A6L5YCF0</accession>
<dbReference type="AlphaFoldDB" id="A0A6L5YCF0"/>
<dbReference type="PRINTS" id="PR00080">
    <property type="entry name" value="SDRFAMILY"/>
</dbReference>
<keyword evidence="3" id="KW-1185">Reference proteome</keyword>
<dbReference type="GO" id="GO:0006633">
    <property type="term" value="P:fatty acid biosynthetic process"/>
    <property type="evidence" value="ECO:0007669"/>
    <property type="project" value="TreeGrafter"/>
</dbReference>
<protein>
    <submittedName>
        <fullName evidence="2">SDR family oxidoreductase</fullName>
    </submittedName>
</protein>
<dbReference type="EMBL" id="VUNH01000007">
    <property type="protein sequence ID" value="MST55795.1"/>
    <property type="molecule type" value="Genomic_DNA"/>
</dbReference>
<sequence length="260" mass="27428">MLDLNELCGMRDKNAVITGAASGLGAGIARFFADAGMKVLLLDINEKGGEEVTAEIRGSGGNAVFMRCDVTSQADCAAAAEAAFRRWGGIDCLVNCAGATRRRTVEDLEEKDWDLVLNVTLKSVYLMCHNVVPYMKKQGHGKIVNIGSGWALKGGDQAVAYCASKGGVWNMTRALAIDCGPHNINVNCVCPGDSDTPMLKSECEQLGGTYDSAFKSSCAVRPIARLGTPKDVAMCVFFLCSEMSPWVTGSALVVDGGGIA</sequence>
<name>A0A6L5YCF0_9BACT</name>
<evidence type="ECO:0000313" key="3">
    <source>
        <dbReference type="Proteomes" id="UP000473699"/>
    </source>
</evidence>
<dbReference type="PRINTS" id="PR00081">
    <property type="entry name" value="GDHRDH"/>
</dbReference>
<comment type="similarity">
    <text evidence="1">Belongs to the short-chain dehydrogenases/reductases (SDR) family.</text>
</comment>
<evidence type="ECO:0000256" key="1">
    <source>
        <dbReference type="ARBA" id="ARBA00006484"/>
    </source>
</evidence>
<dbReference type="InterPro" id="IPR002347">
    <property type="entry name" value="SDR_fam"/>
</dbReference>
<dbReference type="PANTHER" id="PTHR42760:SF122">
    <property type="entry name" value="NAD(P)-BINDING PROTEIN"/>
    <property type="match status" value="1"/>
</dbReference>
<dbReference type="GO" id="GO:0016616">
    <property type="term" value="F:oxidoreductase activity, acting on the CH-OH group of donors, NAD or NADP as acceptor"/>
    <property type="evidence" value="ECO:0007669"/>
    <property type="project" value="TreeGrafter"/>
</dbReference>
<reference evidence="2 3" key="1">
    <citation type="submission" date="2019-08" db="EMBL/GenBank/DDBJ databases">
        <title>In-depth cultivation of the pig gut microbiome towards novel bacterial diversity and tailored functional studies.</title>
        <authorList>
            <person name="Wylensek D."/>
            <person name="Hitch T.C.A."/>
            <person name="Clavel T."/>
        </authorList>
    </citation>
    <scope>NUCLEOTIDE SEQUENCE [LARGE SCALE GENOMIC DNA]</scope>
    <source>
        <strain evidence="2 3">SM-530-WT-4B</strain>
    </source>
</reference>